<evidence type="ECO:0000313" key="8">
    <source>
        <dbReference type="EMBL" id="QCQ21773.1"/>
    </source>
</evidence>
<dbReference type="InterPro" id="IPR049730">
    <property type="entry name" value="SNF2/RAD54-like_C"/>
</dbReference>
<feature type="region of interest" description="Disordered" evidence="5">
    <location>
        <begin position="940"/>
        <end position="960"/>
    </location>
</feature>
<dbReference type="PANTHER" id="PTHR45766">
    <property type="entry name" value="DNA ANNEALING HELICASE AND ENDONUCLEASE ZRANB3 FAMILY MEMBER"/>
    <property type="match status" value="1"/>
</dbReference>
<dbReference type="InterPro" id="IPR057342">
    <property type="entry name" value="DEXDc_RapA"/>
</dbReference>
<organism evidence="8 9">
    <name type="scientific">Desulfoglaeba alkanexedens ALDC</name>
    <dbReference type="NCBI Taxonomy" id="980445"/>
    <lineage>
        <taxon>Bacteria</taxon>
        <taxon>Pseudomonadati</taxon>
        <taxon>Thermodesulfobacteriota</taxon>
        <taxon>Syntrophobacteria</taxon>
        <taxon>Syntrophobacterales</taxon>
        <taxon>Syntrophobacteraceae</taxon>
        <taxon>Desulfoglaeba</taxon>
    </lineage>
</organism>
<dbReference type="SMART" id="SM00490">
    <property type="entry name" value="HELICc"/>
    <property type="match status" value="1"/>
</dbReference>
<dbReference type="GO" id="GO:0016787">
    <property type="term" value="F:hydrolase activity"/>
    <property type="evidence" value="ECO:0007669"/>
    <property type="project" value="UniProtKB-KW"/>
</dbReference>
<dbReference type="CDD" id="cd18793">
    <property type="entry name" value="SF2_C_SNF"/>
    <property type="match status" value="1"/>
</dbReference>
<dbReference type="InterPro" id="IPR038718">
    <property type="entry name" value="SNF2-like_sf"/>
</dbReference>
<dbReference type="Gene3D" id="3.40.50.10810">
    <property type="entry name" value="Tandem AAA-ATPase domain"/>
    <property type="match status" value="1"/>
</dbReference>
<dbReference type="Pfam" id="PF13020">
    <property type="entry name" value="NOV_C"/>
    <property type="match status" value="1"/>
</dbReference>
<keyword evidence="4" id="KW-0067">ATP-binding</keyword>
<evidence type="ECO:0000256" key="4">
    <source>
        <dbReference type="ARBA" id="ARBA00022840"/>
    </source>
</evidence>
<evidence type="ECO:0000256" key="1">
    <source>
        <dbReference type="ARBA" id="ARBA00022741"/>
    </source>
</evidence>
<dbReference type="CDD" id="cd18011">
    <property type="entry name" value="DEXDc_RapA"/>
    <property type="match status" value="1"/>
</dbReference>
<evidence type="ECO:0000259" key="7">
    <source>
        <dbReference type="PROSITE" id="PS51194"/>
    </source>
</evidence>
<dbReference type="InterPro" id="IPR014001">
    <property type="entry name" value="Helicase_ATP-bd"/>
</dbReference>
<dbReference type="InterPro" id="IPR027417">
    <property type="entry name" value="P-loop_NTPase"/>
</dbReference>
<dbReference type="Proteomes" id="UP000298602">
    <property type="component" value="Chromosome"/>
</dbReference>
<dbReference type="RefSeq" id="WP_137423742.1">
    <property type="nucleotide sequence ID" value="NZ_CP040098.1"/>
</dbReference>
<dbReference type="AlphaFoldDB" id="A0A4P8L2A5"/>
<dbReference type="InterPro" id="IPR024975">
    <property type="entry name" value="NOV_C"/>
</dbReference>
<evidence type="ECO:0000259" key="6">
    <source>
        <dbReference type="PROSITE" id="PS51192"/>
    </source>
</evidence>
<reference evidence="8 9" key="2">
    <citation type="submission" date="2019-05" db="EMBL/GenBank/DDBJ databases">
        <authorList>
            <person name="Suflita J.M."/>
            <person name="Marks C.R."/>
        </authorList>
    </citation>
    <scope>NUCLEOTIDE SEQUENCE [LARGE SCALE GENOMIC DNA]</scope>
    <source>
        <strain evidence="8 9">ALDC</strain>
    </source>
</reference>
<dbReference type="KEGG" id="dax:FDQ92_05995"/>
<evidence type="ECO:0000313" key="9">
    <source>
        <dbReference type="Proteomes" id="UP000298602"/>
    </source>
</evidence>
<dbReference type="Pfam" id="PF00176">
    <property type="entry name" value="SNF2-rel_dom"/>
    <property type="match status" value="1"/>
</dbReference>
<dbReference type="GO" id="GO:0005524">
    <property type="term" value="F:ATP binding"/>
    <property type="evidence" value="ECO:0007669"/>
    <property type="project" value="UniProtKB-KW"/>
</dbReference>
<dbReference type="EMBL" id="CP040098">
    <property type="protein sequence ID" value="QCQ21773.1"/>
    <property type="molecule type" value="Genomic_DNA"/>
</dbReference>
<dbReference type="SUPFAM" id="SSF52540">
    <property type="entry name" value="P-loop containing nucleoside triphosphate hydrolases"/>
    <property type="match status" value="2"/>
</dbReference>
<dbReference type="InterPro" id="IPR000330">
    <property type="entry name" value="SNF2_N"/>
</dbReference>
<evidence type="ECO:0000256" key="2">
    <source>
        <dbReference type="ARBA" id="ARBA00022801"/>
    </source>
</evidence>
<dbReference type="Gene3D" id="3.40.50.300">
    <property type="entry name" value="P-loop containing nucleotide triphosphate hydrolases"/>
    <property type="match status" value="1"/>
</dbReference>
<evidence type="ECO:0000256" key="3">
    <source>
        <dbReference type="ARBA" id="ARBA00022806"/>
    </source>
</evidence>
<accession>A0A4P8L2A5</accession>
<dbReference type="SMART" id="SM00487">
    <property type="entry name" value="DEXDc"/>
    <property type="match status" value="1"/>
</dbReference>
<dbReference type="PROSITE" id="PS51194">
    <property type="entry name" value="HELICASE_CTER"/>
    <property type="match status" value="1"/>
</dbReference>
<dbReference type="PROSITE" id="PS51192">
    <property type="entry name" value="HELICASE_ATP_BIND_1"/>
    <property type="match status" value="1"/>
</dbReference>
<keyword evidence="1" id="KW-0547">Nucleotide-binding</keyword>
<protein>
    <submittedName>
        <fullName evidence="8">DUF3883 domain-containing protein</fullName>
    </submittedName>
</protein>
<keyword evidence="9" id="KW-1185">Reference proteome</keyword>
<keyword evidence="2" id="KW-0378">Hydrolase</keyword>
<dbReference type="PANTHER" id="PTHR45766:SF6">
    <property type="entry name" value="SWI_SNF-RELATED MATRIX-ASSOCIATED ACTIN-DEPENDENT REGULATOR OF CHROMATIN SUBFAMILY A-LIKE PROTEIN 1"/>
    <property type="match status" value="1"/>
</dbReference>
<gene>
    <name evidence="8" type="ORF">FDQ92_05995</name>
</gene>
<dbReference type="OrthoDB" id="18878at2"/>
<dbReference type="InterPro" id="IPR001650">
    <property type="entry name" value="Helicase_C-like"/>
</dbReference>
<evidence type="ECO:0000256" key="5">
    <source>
        <dbReference type="SAM" id="MobiDB-lite"/>
    </source>
</evidence>
<dbReference type="GO" id="GO:0004386">
    <property type="term" value="F:helicase activity"/>
    <property type="evidence" value="ECO:0007669"/>
    <property type="project" value="UniProtKB-KW"/>
</dbReference>
<name>A0A4P8L2A5_9BACT</name>
<dbReference type="Pfam" id="PF00271">
    <property type="entry name" value="Helicase_C"/>
    <property type="match status" value="1"/>
</dbReference>
<feature type="domain" description="Helicase ATP-binding" evidence="6">
    <location>
        <begin position="114"/>
        <end position="282"/>
    </location>
</feature>
<proteinExistence type="predicted"/>
<keyword evidence="3" id="KW-0347">Helicase</keyword>
<reference evidence="8 9" key="1">
    <citation type="submission" date="2019-05" db="EMBL/GenBank/DDBJ databases">
        <title>The Complete Genome Sequence of the n-alkane-degrading Desulfoglaeba alkanexedens ALDC reveals multiple alkylsuccinate synthase gene clusters.</title>
        <authorList>
            <person name="Callaghan A.V."/>
            <person name="Davidova I.A."/>
            <person name="Duncan K.E."/>
            <person name="Morris B."/>
            <person name="McInerney M.J."/>
        </authorList>
    </citation>
    <scope>NUCLEOTIDE SEQUENCE [LARGE SCALE GENOMIC DNA]</scope>
    <source>
        <strain evidence="8 9">ALDC</strain>
    </source>
</reference>
<sequence length="1143" mass="130688">MSNMLLHEGQILTGPLFNEPMRVETVRANGPDTWVAGLVGTQSERFRKVTLTTRDLKSLTIQEARPTYHGDGRLLRLGLQAYSLGIAYEFDPYFGLSISRVDPLPHQLEAVYDYLLKLARVRFLLADDAGAGKTIMAGILIRELELRGLAERILIVCPANLSFQWQRELKEKFDEKFLVLKGSNIRDQFGVNQWLEQKRVITSLDLAKRSDILPGLRQVHWDLVIVDEAHRMSAADETHKSLRYKLGELLRDTSDHMLLLTATPHKGDPENFSLFLRLLDADAYADVRSIRKAMDRRRAPFYLRRTKEAMVYFPQPQPDGTWAAQKIFTKRIAHTVEFQIDGAEFDLYRDITRFVKQQSTKAASQGDDPRARAVGFLMSLYQRRLASSTYAIRHSLENRAKRLEDDLKRAQDLARVAPPELPDPDELDEMEESKRERLEELLEAVTLAGNAQQVQEEIQALRALAGQAHAVEDSGAEAKLSKLKELLQQEGFFDNQEKQLLIFTEFKDTLDYLVDRLKSWGFRVGFIHGGMKPGSRDDPGTRLYAEQQFREGAIQVLVATEAAGEGINLQVCNILFNYDIPWNPNRLEQRMGRIHRYGQRKDCLIFNFVATNTIEGRVLKRLLEKLQEIRDALDDDAVFNVVGEVLPASQVERILRDYYAGRLGDADLEERLLRNVDEGHFRNICQNALEGLASKKLNLEMLIERRARARERRVVPETIARFIREAAEYVPLTLKTFPHLPHTFDPGRTPPVLRRYESDPTWKLSALAAKYPRCSTDRETAEKHSLEWVTPGHPLFEAIRRHTYAQALDVFGKGATFYSLQHDAPARIDFYRARVVDGLGQVIHERLFAVEISADVKPRLCEPNILGNFTPAGAPDESPTVATLPEATAWLNEQALTPFLEETRKDRLAEVERISAHIELSLTELLQRADDEIGRAHEAVDRGEQGAEGRLTQAEARHDELRERRERRRREIDQQRALSLQGVERIASVLVLPHPEREAPEVQRLQPNPETEATAMRVVLDYERAQGRQVYDVHEKNLGYDVTSLDLDSGELRLIEVKGLVGATGTILLTPNERRVAEDRRDCYWLYVVTSCATQPELQEPIKDPARFDWHEVTKVAHYYLSVDALTKPMEVREDLLPYGEKQ</sequence>
<feature type="domain" description="Helicase C-terminal" evidence="7">
    <location>
        <begin position="479"/>
        <end position="637"/>
    </location>
</feature>